<dbReference type="GO" id="GO:0004803">
    <property type="term" value="F:transposase activity"/>
    <property type="evidence" value="ECO:0007669"/>
    <property type="project" value="InterPro"/>
</dbReference>
<proteinExistence type="predicted"/>
<organism evidence="1 2">
    <name type="scientific">Taibaiella lutea</name>
    <dbReference type="NCBI Taxonomy" id="2608001"/>
    <lineage>
        <taxon>Bacteria</taxon>
        <taxon>Pseudomonadati</taxon>
        <taxon>Bacteroidota</taxon>
        <taxon>Chitinophagia</taxon>
        <taxon>Chitinophagales</taxon>
        <taxon>Chitinophagaceae</taxon>
        <taxon>Taibaiella</taxon>
    </lineage>
</organism>
<keyword evidence="2" id="KW-1185">Reference proteome</keyword>
<dbReference type="Proteomes" id="UP000323632">
    <property type="component" value="Unassembled WGS sequence"/>
</dbReference>
<dbReference type="Gene3D" id="3.30.70.1290">
    <property type="entry name" value="Transposase IS200-like"/>
    <property type="match status" value="1"/>
</dbReference>
<gene>
    <name evidence="1" type="ORF">F0919_10160</name>
</gene>
<dbReference type="GO" id="GO:0003677">
    <property type="term" value="F:DNA binding"/>
    <property type="evidence" value="ECO:0007669"/>
    <property type="project" value="InterPro"/>
</dbReference>
<evidence type="ECO:0000313" key="2">
    <source>
        <dbReference type="Proteomes" id="UP000323632"/>
    </source>
</evidence>
<protein>
    <recommendedName>
        <fullName evidence="3">Transposase IS200-like domain-containing protein</fullName>
    </recommendedName>
</protein>
<evidence type="ECO:0008006" key="3">
    <source>
        <dbReference type="Google" id="ProtNLM"/>
    </source>
</evidence>
<name>A0A5M6CIV8_9BACT</name>
<reference evidence="1 2" key="1">
    <citation type="submission" date="2019-09" db="EMBL/GenBank/DDBJ databases">
        <title>Genome sequence and assembly of Taibaiella sp.</title>
        <authorList>
            <person name="Chhetri G."/>
        </authorList>
    </citation>
    <scope>NUCLEOTIDE SEQUENCE [LARGE SCALE GENOMIC DNA]</scope>
    <source>
        <strain evidence="1 2">KVB11</strain>
    </source>
</reference>
<dbReference type="AlphaFoldDB" id="A0A5M6CIV8"/>
<dbReference type="GO" id="GO:0006313">
    <property type="term" value="P:DNA transposition"/>
    <property type="evidence" value="ECO:0007669"/>
    <property type="project" value="InterPro"/>
</dbReference>
<accession>A0A5M6CIV8</accession>
<dbReference type="PANTHER" id="PTHR34322">
    <property type="entry name" value="TRANSPOSASE, Y1_TNP DOMAIN-CONTAINING"/>
    <property type="match status" value="1"/>
</dbReference>
<dbReference type="InterPro" id="IPR036515">
    <property type="entry name" value="Transposase_17_sf"/>
</dbReference>
<evidence type="ECO:0000313" key="1">
    <source>
        <dbReference type="EMBL" id="KAA5534953.1"/>
    </source>
</evidence>
<dbReference type="PANTHER" id="PTHR34322:SF2">
    <property type="entry name" value="TRANSPOSASE IS200-LIKE DOMAIN-CONTAINING PROTEIN"/>
    <property type="match status" value="1"/>
</dbReference>
<dbReference type="SUPFAM" id="SSF143422">
    <property type="entry name" value="Transposase IS200-like"/>
    <property type="match status" value="1"/>
</dbReference>
<dbReference type="RefSeq" id="WP_150032632.1">
    <property type="nucleotide sequence ID" value="NZ_VWSH01000002.1"/>
</dbReference>
<comment type="caution">
    <text evidence="1">The sequence shown here is derived from an EMBL/GenBank/DDBJ whole genome shotgun (WGS) entry which is preliminary data.</text>
</comment>
<dbReference type="EMBL" id="VWSH01000002">
    <property type="protein sequence ID" value="KAA5534953.1"/>
    <property type="molecule type" value="Genomic_DNA"/>
</dbReference>
<sequence length="209" mass="25636">MKYVEKFKPESYYHIFNHAVGNDNLFRNEDNYYYFLKRYVHYILPIAKTFSYCLLPNHFHLFIQFRTEAEILSHYCILNEGAIIPDNEFDFHKFLMQQFSNFLNSYTKSINKRYNRKGALFLDYTRRIEIVHPQYYRNLVHYIHNNPVKHGFCLYPEEWKFSSYSALFRMDISSRIEREQMIEWFNGDISVSNYNNTHNKFMPELYVIE</sequence>